<keyword evidence="3" id="KW-0479">Metal-binding</keyword>
<dbReference type="AlphaFoldDB" id="A0A9P4IH55"/>
<evidence type="ECO:0000256" key="3">
    <source>
        <dbReference type="ARBA" id="ARBA00022723"/>
    </source>
</evidence>
<dbReference type="SMART" id="SM00849">
    <property type="entry name" value="Lactamase_B"/>
    <property type="match status" value="1"/>
</dbReference>
<dbReference type="InterPro" id="IPR036866">
    <property type="entry name" value="RibonucZ/Hydroxyglut_hydro"/>
</dbReference>
<evidence type="ECO:0000256" key="5">
    <source>
        <dbReference type="ARBA" id="ARBA00022833"/>
    </source>
</evidence>
<evidence type="ECO:0000256" key="1">
    <source>
        <dbReference type="ARBA" id="ARBA00001947"/>
    </source>
</evidence>
<comment type="similarity">
    <text evidence="2">Belongs to the metallo-beta-lactamase superfamily.</text>
</comment>
<feature type="domain" description="Metallo-beta-lactamase" evidence="6">
    <location>
        <begin position="63"/>
        <end position="273"/>
    </location>
</feature>
<keyword evidence="4" id="KW-0378">Hydrolase</keyword>
<dbReference type="GO" id="GO:0046872">
    <property type="term" value="F:metal ion binding"/>
    <property type="evidence" value="ECO:0007669"/>
    <property type="project" value="UniProtKB-KW"/>
</dbReference>
<dbReference type="GO" id="GO:0016787">
    <property type="term" value="F:hydrolase activity"/>
    <property type="evidence" value="ECO:0007669"/>
    <property type="project" value="UniProtKB-KW"/>
</dbReference>
<comment type="caution">
    <text evidence="7">The sequence shown here is derived from an EMBL/GenBank/DDBJ whole genome shotgun (WGS) entry which is preliminary data.</text>
</comment>
<proteinExistence type="inferred from homology"/>
<organism evidence="7 8">
    <name type="scientific">Rhizodiscina lignyota</name>
    <dbReference type="NCBI Taxonomy" id="1504668"/>
    <lineage>
        <taxon>Eukaryota</taxon>
        <taxon>Fungi</taxon>
        <taxon>Dikarya</taxon>
        <taxon>Ascomycota</taxon>
        <taxon>Pezizomycotina</taxon>
        <taxon>Dothideomycetes</taxon>
        <taxon>Pleosporomycetidae</taxon>
        <taxon>Aulographales</taxon>
        <taxon>Rhizodiscinaceae</taxon>
        <taxon>Rhizodiscina</taxon>
    </lineage>
</organism>
<dbReference type="PANTHER" id="PTHR42978">
    <property type="entry name" value="QUORUM-QUENCHING LACTONASE YTNP-RELATED-RELATED"/>
    <property type="match status" value="1"/>
</dbReference>
<reference evidence="7" key="1">
    <citation type="journal article" date="2020" name="Stud. Mycol.">
        <title>101 Dothideomycetes genomes: a test case for predicting lifestyles and emergence of pathogens.</title>
        <authorList>
            <person name="Haridas S."/>
            <person name="Albert R."/>
            <person name="Binder M."/>
            <person name="Bloem J."/>
            <person name="Labutti K."/>
            <person name="Salamov A."/>
            <person name="Andreopoulos B."/>
            <person name="Baker S."/>
            <person name="Barry K."/>
            <person name="Bills G."/>
            <person name="Bluhm B."/>
            <person name="Cannon C."/>
            <person name="Castanera R."/>
            <person name="Culley D."/>
            <person name="Daum C."/>
            <person name="Ezra D."/>
            <person name="Gonzalez J."/>
            <person name="Henrissat B."/>
            <person name="Kuo A."/>
            <person name="Liang C."/>
            <person name="Lipzen A."/>
            <person name="Lutzoni F."/>
            <person name="Magnuson J."/>
            <person name="Mondo S."/>
            <person name="Nolan M."/>
            <person name="Ohm R."/>
            <person name="Pangilinan J."/>
            <person name="Park H.-J."/>
            <person name="Ramirez L."/>
            <person name="Alfaro M."/>
            <person name="Sun H."/>
            <person name="Tritt A."/>
            <person name="Yoshinaga Y."/>
            <person name="Zwiers L.-H."/>
            <person name="Turgeon B."/>
            <person name="Goodwin S."/>
            <person name="Spatafora J."/>
            <person name="Crous P."/>
            <person name="Grigoriev I."/>
        </authorList>
    </citation>
    <scope>NUCLEOTIDE SEQUENCE</scope>
    <source>
        <strain evidence="7">CBS 133067</strain>
    </source>
</reference>
<protein>
    <submittedName>
        <fullName evidence="7">Metallo-hydrolase/oxidoreductase</fullName>
    </submittedName>
</protein>
<dbReference type="Proteomes" id="UP000799772">
    <property type="component" value="Unassembled WGS sequence"/>
</dbReference>
<dbReference type="InterPro" id="IPR001279">
    <property type="entry name" value="Metallo-B-lactamas"/>
</dbReference>
<dbReference type="EMBL" id="ML978125">
    <property type="protein sequence ID" value="KAF2099918.1"/>
    <property type="molecule type" value="Genomic_DNA"/>
</dbReference>
<dbReference type="Pfam" id="PF00753">
    <property type="entry name" value="Lactamase_B"/>
    <property type="match status" value="1"/>
</dbReference>
<gene>
    <name evidence="7" type="ORF">NA57DRAFT_65762</name>
</gene>
<evidence type="ECO:0000256" key="2">
    <source>
        <dbReference type="ARBA" id="ARBA00007749"/>
    </source>
</evidence>
<dbReference type="InterPro" id="IPR051013">
    <property type="entry name" value="MBL_superfamily_lactonases"/>
</dbReference>
<comment type="cofactor">
    <cofactor evidence="1">
        <name>Zn(2+)</name>
        <dbReference type="ChEBI" id="CHEBI:29105"/>
    </cofactor>
</comment>
<keyword evidence="8" id="KW-1185">Reference proteome</keyword>
<dbReference type="Gene3D" id="3.60.15.10">
    <property type="entry name" value="Ribonuclease Z/Hydroxyacylglutathione hydrolase-like"/>
    <property type="match status" value="1"/>
</dbReference>
<evidence type="ECO:0000313" key="7">
    <source>
        <dbReference type="EMBL" id="KAF2099918.1"/>
    </source>
</evidence>
<dbReference type="OrthoDB" id="10250730at2759"/>
<dbReference type="PANTHER" id="PTHR42978:SF2">
    <property type="entry name" value="102 KBASES UNSTABLE REGION: FROM 1 TO 119443"/>
    <property type="match status" value="1"/>
</dbReference>
<keyword evidence="5" id="KW-0862">Zinc</keyword>
<evidence type="ECO:0000256" key="4">
    <source>
        <dbReference type="ARBA" id="ARBA00022801"/>
    </source>
</evidence>
<name>A0A9P4IH55_9PEZI</name>
<dbReference type="CDD" id="cd07729">
    <property type="entry name" value="AHL_lactonase_MBL-fold"/>
    <property type="match status" value="1"/>
</dbReference>
<evidence type="ECO:0000313" key="8">
    <source>
        <dbReference type="Proteomes" id="UP000799772"/>
    </source>
</evidence>
<evidence type="ECO:0000259" key="6">
    <source>
        <dbReference type="SMART" id="SM00849"/>
    </source>
</evidence>
<sequence>MAEVTSLDALSKCPKVQSDGNSIDTFQILNVGTLEADEGWFTRGGGTSTLSNPNPPRGRRKMIIMTMLIDHPKEGLILFETGAGENYPEVWGAPINDIFARVDYDPEQELDKQIELTGHLISDVKMVIMGHLHLDHAGGLEHWVGTNVPIWVHEDELKHAFYTVATGTDAVYLPHYMKFDLNWQCMTGDYLEITQGITLRLAKGHTPGLIIMQVNLLDSGTWICTTDMYHVLENWEDNVPQGWLARDHDDWIRSHQMIRMLQRRTNANMLFGHCKKTAEKYKFAPYSYT</sequence>
<accession>A0A9P4IH55</accession>
<dbReference type="SUPFAM" id="SSF56281">
    <property type="entry name" value="Metallo-hydrolase/oxidoreductase"/>
    <property type="match status" value="1"/>
</dbReference>